<gene>
    <name evidence="1" type="ORF">KQX54_002403</name>
</gene>
<keyword evidence="2" id="KW-1185">Reference proteome</keyword>
<reference evidence="1 2" key="1">
    <citation type="journal article" date="2021" name="J. Hered.">
        <title>A chromosome-level genome assembly of the parasitoid wasp, Cotesia glomerata (Hymenoptera: Braconidae).</title>
        <authorList>
            <person name="Pinto B.J."/>
            <person name="Weis J.J."/>
            <person name="Gamble T."/>
            <person name="Ode P.J."/>
            <person name="Paul R."/>
            <person name="Zaspel J.M."/>
        </authorList>
    </citation>
    <scope>NUCLEOTIDE SEQUENCE [LARGE SCALE GENOMIC DNA]</scope>
    <source>
        <strain evidence="1">CgM1</strain>
    </source>
</reference>
<proteinExistence type="predicted"/>
<comment type="caution">
    <text evidence="1">The sequence shown here is derived from an EMBL/GenBank/DDBJ whole genome shotgun (WGS) entry which is preliminary data.</text>
</comment>
<evidence type="ECO:0000313" key="1">
    <source>
        <dbReference type="EMBL" id="KAH0548793.1"/>
    </source>
</evidence>
<dbReference type="Proteomes" id="UP000826195">
    <property type="component" value="Unassembled WGS sequence"/>
</dbReference>
<evidence type="ECO:0000313" key="2">
    <source>
        <dbReference type="Proteomes" id="UP000826195"/>
    </source>
</evidence>
<dbReference type="EMBL" id="JAHXZJ010001864">
    <property type="protein sequence ID" value="KAH0548793.1"/>
    <property type="molecule type" value="Genomic_DNA"/>
</dbReference>
<sequence length="83" mass="9408">MIRTAFKSPVKLYTAFPKIALTVVKFSRMPKGSQIFNFQLQRIICFISTDIFSGLSGLGFTNKVLVALLWRFGAQDNTDVKKF</sequence>
<organism evidence="1 2">
    <name type="scientific">Cotesia glomerata</name>
    <name type="common">Lepidopteran parasitic wasp</name>
    <name type="synonym">Apanteles glomeratus</name>
    <dbReference type="NCBI Taxonomy" id="32391"/>
    <lineage>
        <taxon>Eukaryota</taxon>
        <taxon>Metazoa</taxon>
        <taxon>Ecdysozoa</taxon>
        <taxon>Arthropoda</taxon>
        <taxon>Hexapoda</taxon>
        <taxon>Insecta</taxon>
        <taxon>Pterygota</taxon>
        <taxon>Neoptera</taxon>
        <taxon>Endopterygota</taxon>
        <taxon>Hymenoptera</taxon>
        <taxon>Apocrita</taxon>
        <taxon>Ichneumonoidea</taxon>
        <taxon>Braconidae</taxon>
        <taxon>Microgastrinae</taxon>
        <taxon>Cotesia</taxon>
    </lineage>
</organism>
<dbReference type="AlphaFoldDB" id="A0AAV7HUT3"/>
<name>A0AAV7HUT3_COTGL</name>
<protein>
    <submittedName>
        <fullName evidence="1">Uncharacterized protein</fullName>
    </submittedName>
</protein>
<accession>A0AAV7HUT3</accession>